<evidence type="ECO:0000256" key="1">
    <source>
        <dbReference type="SAM" id="MobiDB-lite"/>
    </source>
</evidence>
<name>A0A6J2CNY5_ZALCA</name>
<dbReference type="Proteomes" id="UP000515165">
    <property type="component" value="Chromosome 3"/>
</dbReference>
<dbReference type="AlphaFoldDB" id="A0A6J2CNY5"/>
<evidence type="ECO:0000313" key="3">
    <source>
        <dbReference type="RefSeq" id="XP_027446055.1"/>
    </source>
</evidence>
<dbReference type="RefSeq" id="XP_027446055.1">
    <property type="nucleotide sequence ID" value="XM_027590254.1"/>
</dbReference>
<dbReference type="KEGG" id="zca:113920080"/>
<feature type="region of interest" description="Disordered" evidence="1">
    <location>
        <begin position="120"/>
        <end position="158"/>
    </location>
</feature>
<keyword evidence="2" id="KW-1185">Reference proteome</keyword>
<protein>
    <submittedName>
        <fullName evidence="3">Uncharacterized protein LOC113920080 isoform X1</fullName>
    </submittedName>
</protein>
<accession>A0A6J2CNY5</accession>
<proteinExistence type="predicted"/>
<organism evidence="2 3">
    <name type="scientific">Zalophus californianus</name>
    <name type="common">California sealion</name>
    <dbReference type="NCBI Taxonomy" id="9704"/>
    <lineage>
        <taxon>Eukaryota</taxon>
        <taxon>Metazoa</taxon>
        <taxon>Chordata</taxon>
        <taxon>Craniata</taxon>
        <taxon>Vertebrata</taxon>
        <taxon>Euteleostomi</taxon>
        <taxon>Mammalia</taxon>
        <taxon>Eutheria</taxon>
        <taxon>Laurasiatheria</taxon>
        <taxon>Carnivora</taxon>
        <taxon>Caniformia</taxon>
        <taxon>Pinnipedia</taxon>
        <taxon>Otariidae</taxon>
        <taxon>Zalophus</taxon>
    </lineage>
</organism>
<dbReference type="GeneID" id="113920080"/>
<evidence type="ECO:0000313" key="2">
    <source>
        <dbReference type="Proteomes" id="UP000515165"/>
    </source>
</evidence>
<sequence length="158" mass="16842">MEIGKINSKKENGEELSKEVGSVLRTYLPQSPCSLLLKGSKEAVSLVLATRSSNAICLTVGQPLSQDSSDRALEAQDVSSPAPGTWQLLSEDLLSELCQEIDKDNRDLMWPSTAEEVTNTVRLRGRGGPGSSSQLSTAPGANRGKVGERTRSVGTDVI</sequence>
<gene>
    <name evidence="3" type="primary">LOC113920080</name>
</gene>
<reference evidence="3" key="1">
    <citation type="submission" date="2025-08" db="UniProtKB">
        <authorList>
            <consortium name="RefSeq"/>
        </authorList>
    </citation>
    <scope>IDENTIFICATION</scope>
    <source>
        <tissue evidence="3">Blood</tissue>
    </source>
</reference>